<dbReference type="GO" id="GO:0003690">
    <property type="term" value="F:double-stranded DNA binding"/>
    <property type="evidence" value="ECO:0007669"/>
    <property type="project" value="TreeGrafter"/>
</dbReference>
<sequence>MECHNKLEEALGNNVLPYRRTVARSVGKFQQGRVSTSDNQRSGRLVSVWIYLTRAVIEQVMDEDRRWTLLELERVSGIEKRTFHRILRKHLRKIKARRVPHALTEVQRWSSWCDRYDVVFGINVRILWTVQKSCTKMQDHINQSACGSYYDIGNLRNCSTLRILPTIRFATLISFPRLRNQYVVDSLQHTRGHCQCSAPTADPIYTWWGKC</sequence>
<dbReference type="GO" id="GO:0031297">
    <property type="term" value="P:replication fork processing"/>
    <property type="evidence" value="ECO:0007669"/>
    <property type="project" value="TreeGrafter"/>
</dbReference>
<accession>A0A8X6EWB3</accession>
<dbReference type="GO" id="GO:0046975">
    <property type="term" value="F:histone H3K36 methyltransferase activity"/>
    <property type="evidence" value="ECO:0007669"/>
    <property type="project" value="TreeGrafter"/>
</dbReference>
<dbReference type="GO" id="GO:0000793">
    <property type="term" value="C:condensed chromosome"/>
    <property type="evidence" value="ECO:0007669"/>
    <property type="project" value="TreeGrafter"/>
</dbReference>
<dbReference type="AlphaFoldDB" id="A0A8X6EWB3"/>
<dbReference type="GO" id="GO:0003697">
    <property type="term" value="F:single-stranded DNA binding"/>
    <property type="evidence" value="ECO:0007669"/>
    <property type="project" value="TreeGrafter"/>
</dbReference>
<evidence type="ECO:0000313" key="1">
    <source>
        <dbReference type="EMBL" id="GFQ63805.1"/>
    </source>
</evidence>
<dbReference type="EMBL" id="BMAO01000016">
    <property type="protein sequence ID" value="GFQ63805.1"/>
    <property type="molecule type" value="Genomic_DNA"/>
</dbReference>
<dbReference type="PANTHER" id="PTHR46060">
    <property type="entry name" value="MARINER MOS1 TRANSPOSASE-LIKE PROTEIN"/>
    <property type="match status" value="1"/>
</dbReference>
<dbReference type="GO" id="GO:0005634">
    <property type="term" value="C:nucleus"/>
    <property type="evidence" value="ECO:0007669"/>
    <property type="project" value="TreeGrafter"/>
</dbReference>
<dbReference type="Proteomes" id="UP000887116">
    <property type="component" value="Unassembled WGS sequence"/>
</dbReference>
<organism evidence="1 2">
    <name type="scientific">Trichonephila clavata</name>
    <name type="common">Joro spider</name>
    <name type="synonym">Nephila clavata</name>
    <dbReference type="NCBI Taxonomy" id="2740835"/>
    <lineage>
        <taxon>Eukaryota</taxon>
        <taxon>Metazoa</taxon>
        <taxon>Ecdysozoa</taxon>
        <taxon>Arthropoda</taxon>
        <taxon>Chelicerata</taxon>
        <taxon>Arachnida</taxon>
        <taxon>Araneae</taxon>
        <taxon>Araneomorphae</taxon>
        <taxon>Entelegynae</taxon>
        <taxon>Araneoidea</taxon>
        <taxon>Nephilidae</taxon>
        <taxon>Trichonephila</taxon>
    </lineage>
</organism>
<dbReference type="GO" id="GO:0042800">
    <property type="term" value="F:histone H3K4 methyltransferase activity"/>
    <property type="evidence" value="ECO:0007669"/>
    <property type="project" value="TreeGrafter"/>
</dbReference>
<dbReference type="GO" id="GO:0015074">
    <property type="term" value="P:DNA integration"/>
    <property type="evidence" value="ECO:0007669"/>
    <property type="project" value="TreeGrafter"/>
</dbReference>
<dbReference type="GO" id="GO:0044774">
    <property type="term" value="P:mitotic DNA integrity checkpoint signaling"/>
    <property type="evidence" value="ECO:0007669"/>
    <property type="project" value="TreeGrafter"/>
</dbReference>
<gene>
    <name evidence="1" type="primary">SETMAR_4</name>
    <name evidence="1" type="ORF">TNCT_183051</name>
</gene>
<protein>
    <submittedName>
        <fullName evidence="1">Histone-lysine N-methyltransferase SETMAR</fullName>
    </submittedName>
</protein>
<dbReference type="GO" id="GO:0006303">
    <property type="term" value="P:double-strand break repair via nonhomologous end joining"/>
    <property type="evidence" value="ECO:0007669"/>
    <property type="project" value="TreeGrafter"/>
</dbReference>
<dbReference type="InterPro" id="IPR052709">
    <property type="entry name" value="Transposase-MT_Hybrid"/>
</dbReference>
<comment type="caution">
    <text evidence="1">The sequence shown here is derived from an EMBL/GenBank/DDBJ whole genome shotgun (WGS) entry which is preliminary data.</text>
</comment>
<reference evidence="1" key="1">
    <citation type="submission" date="2020-07" db="EMBL/GenBank/DDBJ databases">
        <title>Multicomponent nature underlies the extraordinary mechanical properties of spider dragline silk.</title>
        <authorList>
            <person name="Kono N."/>
            <person name="Nakamura H."/>
            <person name="Mori M."/>
            <person name="Yoshida Y."/>
            <person name="Ohtoshi R."/>
            <person name="Malay A.D."/>
            <person name="Moran D.A.P."/>
            <person name="Tomita M."/>
            <person name="Numata K."/>
            <person name="Arakawa K."/>
        </authorList>
    </citation>
    <scope>NUCLEOTIDE SEQUENCE</scope>
</reference>
<evidence type="ECO:0000313" key="2">
    <source>
        <dbReference type="Proteomes" id="UP000887116"/>
    </source>
</evidence>
<dbReference type="OrthoDB" id="616263at2759"/>
<dbReference type="PANTHER" id="PTHR46060:SF2">
    <property type="entry name" value="HISTONE-LYSINE N-METHYLTRANSFERASE SETMAR"/>
    <property type="match status" value="1"/>
</dbReference>
<dbReference type="GO" id="GO:0035861">
    <property type="term" value="C:site of double-strand break"/>
    <property type="evidence" value="ECO:0007669"/>
    <property type="project" value="TreeGrafter"/>
</dbReference>
<name>A0A8X6EWB3_TRICU</name>
<dbReference type="GO" id="GO:0000729">
    <property type="term" value="P:DNA double-strand break processing"/>
    <property type="evidence" value="ECO:0007669"/>
    <property type="project" value="TreeGrafter"/>
</dbReference>
<keyword evidence="2" id="KW-1185">Reference proteome</keyword>
<dbReference type="GO" id="GO:0044547">
    <property type="term" value="F:DNA topoisomerase binding"/>
    <property type="evidence" value="ECO:0007669"/>
    <property type="project" value="TreeGrafter"/>
</dbReference>
<dbReference type="GO" id="GO:0000014">
    <property type="term" value="F:single-stranded DNA endodeoxyribonuclease activity"/>
    <property type="evidence" value="ECO:0007669"/>
    <property type="project" value="TreeGrafter"/>
</dbReference>
<proteinExistence type="predicted"/>